<name>A0A1G6Z3R7_NIADE</name>
<dbReference type="PANTHER" id="PTHR12789">
    <property type="entry name" value="DENSITY-REGULATED PROTEIN HOMOLOG"/>
    <property type="match status" value="1"/>
</dbReference>
<keyword evidence="3" id="KW-0648">Protein biosynthesis</keyword>
<dbReference type="SUPFAM" id="SSF55159">
    <property type="entry name" value="eIF1-like"/>
    <property type="match status" value="1"/>
</dbReference>
<dbReference type="GO" id="GO:0003743">
    <property type="term" value="F:translation initiation factor activity"/>
    <property type="evidence" value="ECO:0007669"/>
    <property type="project" value="UniProtKB-KW"/>
</dbReference>
<reference evidence="6" key="1">
    <citation type="submission" date="2016-10" db="EMBL/GenBank/DDBJ databases">
        <authorList>
            <person name="Varghese N."/>
            <person name="Submissions S."/>
        </authorList>
    </citation>
    <scope>NUCLEOTIDE SEQUENCE [LARGE SCALE GENOMIC DNA]</scope>
    <source>
        <strain evidence="6">DSM 25811 / CCM 8410 / LMG 26954 / E90</strain>
    </source>
</reference>
<gene>
    <name evidence="5" type="ORF">SAMN04487894_11745</name>
</gene>
<evidence type="ECO:0000256" key="3">
    <source>
        <dbReference type="ARBA" id="ARBA00022917"/>
    </source>
</evidence>
<comment type="similarity">
    <text evidence="1">Belongs to the SUI1 family.</text>
</comment>
<organism evidence="5 6">
    <name type="scientific">Niabella drilacis (strain DSM 25811 / CCM 8410 / CCUG 62505 / LMG 26954 / E90)</name>
    <dbReference type="NCBI Taxonomy" id="1285928"/>
    <lineage>
        <taxon>Bacteria</taxon>
        <taxon>Pseudomonadati</taxon>
        <taxon>Bacteroidota</taxon>
        <taxon>Chitinophagia</taxon>
        <taxon>Chitinophagales</taxon>
        <taxon>Chitinophagaceae</taxon>
        <taxon>Niabella</taxon>
    </lineage>
</organism>
<sequence length="135" mass="14771">MIFHVPGFTFGAAPGTLNKKIVAKNKSDQHGFVYSTNPDFKFEQSGDGQDTLQPGQQRLRIQLETKHRGGKTASVILGFTGTDSDLQDLAKRLKSFCGTGGNAKDGEIIIQGDHRDKLLQWFQKNGYTQAKKSGG</sequence>
<dbReference type="PROSITE" id="PS50296">
    <property type="entry name" value="SUI1"/>
    <property type="match status" value="1"/>
</dbReference>
<feature type="domain" description="SUI1" evidence="4">
    <location>
        <begin position="65"/>
        <end position="126"/>
    </location>
</feature>
<dbReference type="OrthoDB" id="9792915at2"/>
<dbReference type="Pfam" id="PF01253">
    <property type="entry name" value="SUI1"/>
    <property type="match status" value="1"/>
</dbReference>
<keyword evidence="5" id="KW-0396">Initiation factor</keyword>
<dbReference type="STRING" id="1285928.SAMN04487894_11745"/>
<dbReference type="EMBL" id="FMZO01000017">
    <property type="protein sequence ID" value="SDD97280.1"/>
    <property type="molecule type" value="Genomic_DNA"/>
</dbReference>
<dbReference type="InterPro" id="IPR050318">
    <property type="entry name" value="DENR/SUI1_TIF"/>
</dbReference>
<dbReference type="InterPro" id="IPR001950">
    <property type="entry name" value="SUI1"/>
</dbReference>
<keyword evidence="6" id="KW-1185">Reference proteome</keyword>
<evidence type="ECO:0000256" key="1">
    <source>
        <dbReference type="ARBA" id="ARBA00005422"/>
    </source>
</evidence>
<dbReference type="PIRSF" id="PIRSF037511">
    <property type="entry name" value="Transl_init_SUI1_pro"/>
    <property type="match status" value="1"/>
</dbReference>
<evidence type="ECO:0000313" key="5">
    <source>
        <dbReference type="EMBL" id="SDD97280.1"/>
    </source>
</evidence>
<dbReference type="InterPro" id="IPR036877">
    <property type="entry name" value="SUI1_dom_sf"/>
</dbReference>
<dbReference type="GO" id="GO:0003729">
    <property type="term" value="F:mRNA binding"/>
    <property type="evidence" value="ECO:0007669"/>
    <property type="project" value="TreeGrafter"/>
</dbReference>
<dbReference type="GO" id="GO:0006417">
    <property type="term" value="P:regulation of translation"/>
    <property type="evidence" value="ECO:0007669"/>
    <property type="project" value="UniProtKB-KW"/>
</dbReference>
<dbReference type="Gene3D" id="3.30.780.10">
    <property type="entry name" value="SUI1-like domain"/>
    <property type="match status" value="1"/>
</dbReference>
<dbReference type="AlphaFoldDB" id="A0A1G6Z3R7"/>
<keyword evidence="2" id="KW-0810">Translation regulation</keyword>
<dbReference type="PANTHER" id="PTHR12789:SF0">
    <property type="entry name" value="DENSITY-REGULATED PROTEIN"/>
    <property type="match status" value="1"/>
</dbReference>
<protein>
    <submittedName>
        <fullName evidence="5">Translation initiation factor 1</fullName>
    </submittedName>
</protein>
<accession>A0A1G6Z3R7</accession>
<dbReference type="GO" id="GO:0002188">
    <property type="term" value="P:translation reinitiation"/>
    <property type="evidence" value="ECO:0007669"/>
    <property type="project" value="TreeGrafter"/>
</dbReference>
<evidence type="ECO:0000259" key="4">
    <source>
        <dbReference type="PROSITE" id="PS50296"/>
    </source>
</evidence>
<dbReference type="CDD" id="cd11567">
    <property type="entry name" value="YciH_like"/>
    <property type="match status" value="1"/>
</dbReference>
<dbReference type="Proteomes" id="UP000198757">
    <property type="component" value="Unassembled WGS sequence"/>
</dbReference>
<evidence type="ECO:0000313" key="6">
    <source>
        <dbReference type="Proteomes" id="UP000198757"/>
    </source>
</evidence>
<dbReference type="GO" id="GO:0001731">
    <property type="term" value="P:formation of translation preinitiation complex"/>
    <property type="evidence" value="ECO:0007669"/>
    <property type="project" value="TreeGrafter"/>
</dbReference>
<evidence type="ECO:0000256" key="2">
    <source>
        <dbReference type="ARBA" id="ARBA00022845"/>
    </source>
</evidence>
<proteinExistence type="inferred from homology"/>
<dbReference type="InterPro" id="IPR005872">
    <property type="entry name" value="SUI1_arc_bac"/>
</dbReference>